<evidence type="ECO:0000313" key="2">
    <source>
        <dbReference type="EMBL" id="NEK23756.1"/>
    </source>
</evidence>
<organism evidence="2 3">
    <name type="scientific">Sulfitobacter sediminilitoris</name>
    <dbReference type="NCBI Taxonomy" id="2698830"/>
    <lineage>
        <taxon>Bacteria</taxon>
        <taxon>Pseudomonadati</taxon>
        <taxon>Pseudomonadota</taxon>
        <taxon>Alphaproteobacteria</taxon>
        <taxon>Rhodobacterales</taxon>
        <taxon>Roseobacteraceae</taxon>
        <taxon>Sulfitobacter</taxon>
    </lineage>
</organism>
<feature type="region of interest" description="Disordered" evidence="1">
    <location>
        <begin position="410"/>
        <end position="455"/>
    </location>
</feature>
<dbReference type="Gene3D" id="2.40.400.10">
    <property type="entry name" value="Acetoacetate decarboxylase-like"/>
    <property type="match status" value="1"/>
</dbReference>
<feature type="region of interest" description="Disordered" evidence="1">
    <location>
        <begin position="713"/>
        <end position="745"/>
    </location>
</feature>
<keyword evidence="3" id="KW-1185">Reference proteome</keyword>
<proteinExistence type="predicted"/>
<dbReference type="SUPFAM" id="SSF160104">
    <property type="entry name" value="Acetoacetate decarboxylase-like"/>
    <property type="match status" value="1"/>
</dbReference>
<protein>
    <submittedName>
        <fullName evidence="2">Uncharacterized protein</fullName>
    </submittedName>
</protein>
<name>A0A6P0CF90_9RHOB</name>
<dbReference type="Proteomes" id="UP000468591">
    <property type="component" value="Unassembled WGS sequence"/>
</dbReference>
<feature type="compositionally biased region" description="Acidic residues" evidence="1">
    <location>
        <begin position="728"/>
        <end position="737"/>
    </location>
</feature>
<dbReference type="EMBL" id="JAABNT010000010">
    <property type="protein sequence ID" value="NEK23756.1"/>
    <property type="molecule type" value="Genomic_DNA"/>
</dbReference>
<comment type="caution">
    <text evidence="2">The sequence shown here is derived from an EMBL/GenBank/DDBJ whole genome shotgun (WGS) entry which is preliminary data.</text>
</comment>
<sequence>MSTIPFNIARGAASSLQMSPPFAFNDVTMSVFPLRASLPTLEAFCRNYLNHAPNLVQFSPFVPFVYLVILDYGRMSLEAANMGWVSQREVAFGIPLRWLNAQDGGLQFHDWAFTSPFIFVDNEMSMSTGREVYGWPKLLSRLDPSVSEWVRDPHGSRRVFQVSTQQANEAFVGETQEYRSFVSVYQHRTAGLLDVPPNLDALIKPLSQMSQSLTGLSRLSVDLARTFTGMASDGITGSSVMPNLLDMKTFKEQLDPERLRNWRDPKSWIPGLKDVLWSLFPRAYANTINFKQFRDARDPFATCYQAVTSAKMPVTNVKAGGFLGPQNMLLGQLDGGFRIDVHHLAGLPIVQSLGLEVSEEREIGGARVSSLAPVSPFWLQVDMTYGLADTLIWRSRSGAWHETKELSDIRKEAQNKAAAATPAAVAEPETPAQEIPPSPEEVPAPKSIHSAIGDRKPIGDADLEDNMRLDYIQAINFFNTARGGSEAIGGAFYMPDASVRVLPLKADPAALQAFVSNYLHVQGHMRFKAWGDFVYLVICDFDQVNSEVNAIAKRRAREVNMMVPVKAYDWYADDAFPEKHRDETKFEDANMRALRGEKHLVTTGFVSAFSYVDDAATAITASEVSGIPSMGSRILSPSNDWVSADPSKKEAHHDLLTTSAQVLPALMAGAEAQERDLIRLHTHAPKQRDVPETQRESVGRWIRLLADDLEEKSRQSVIAGTDRPEAYSDNEPDDPFEDNGKPTALGDLLGDDPLPFNVGQGFALQILGGELPLNQFALKQFRDSRHTTAACYQGLVTRQHRINKLRDMREIQMPIHISITDYPTQPICKVLGLIPKFTYPGKDRLVNVFEAIRPLSLHADVHRGSGSTLYERVGSPEWKKVDTFGEIFGWRYARQGEAEQLVEQAATGLLQDDIELCYCLKDDGMSPPIMVQSGLVGAEYVSGEFARQLKTSDISNLMIKGRFMGDEVGMVTDPLLLFSQTSDAMLDISAWISEMRLARKETRMSQARAAGKIEWISPATVLDSVLSQQWGHAPGSERHKYCKPDFCVPRSTVPTPFAKLLFPSSELQHGFWPHSIQRSRYQEQRRHTEMLGLKSELWHTLRSLAQSSMRTKSASSWTVEDYDVHAFVDTQIERMRNALTEAERAAVSAFTRQEAGLDEEALGDIARFIEALAKALLPEPFREENTREEFAKLSDYSFERQAACSFDLWDLREALKRLQSILTQEGILDHRAAENFNWAFFDLIERTSRNFEKVSEFEVAQSDFSSRNELMNPQGLMRARLAKIMTGGVLPDEDFI</sequence>
<evidence type="ECO:0000256" key="1">
    <source>
        <dbReference type="SAM" id="MobiDB-lite"/>
    </source>
</evidence>
<reference evidence="2 3" key="1">
    <citation type="submission" date="2020-01" db="EMBL/GenBank/DDBJ databases">
        <title>Sulfitobacter sediminilitoris sp. nov., isolated from a tidal flat.</title>
        <authorList>
            <person name="Park S."/>
            <person name="Yoon J.-H."/>
        </authorList>
    </citation>
    <scope>NUCLEOTIDE SEQUENCE [LARGE SCALE GENOMIC DNA]</scope>
    <source>
        <strain evidence="2 3">JBTF-M27</strain>
    </source>
</reference>
<gene>
    <name evidence="2" type="ORF">GV827_15260</name>
</gene>
<accession>A0A6P0CF90</accession>
<dbReference type="RefSeq" id="WP_164354686.1">
    <property type="nucleotide sequence ID" value="NZ_JAABNT010000010.1"/>
</dbReference>
<evidence type="ECO:0000313" key="3">
    <source>
        <dbReference type="Proteomes" id="UP000468591"/>
    </source>
</evidence>
<dbReference type="InterPro" id="IPR023375">
    <property type="entry name" value="ADC_dom_sf"/>
</dbReference>
<feature type="compositionally biased region" description="Low complexity" evidence="1">
    <location>
        <begin position="417"/>
        <end position="432"/>
    </location>
</feature>